<reference evidence="1" key="2">
    <citation type="submission" date="2023-04" db="EMBL/GenBank/DDBJ databases">
        <authorList>
            <person name="Bruccoleri R.E."/>
            <person name="Oakeley E.J."/>
            <person name="Faust A.-M."/>
            <person name="Dessus-Babus S."/>
            <person name="Altorfer M."/>
            <person name="Burckhardt D."/>
            <person name="Oertli M."/>
            <person name="Naumann U."/>
            <person name="Petersen F."/>
            <person name="Wong J."/>
        </authorList>
    </citation>
    <scope>NUCLEOTIDE SEQUENCE</scope>
    <source>
        <strain evidence="1">GSM-AAB239-AS_SAM_17_03QT</strain>
        <tissue evidence="1">Leaf</tissue>
    </source>
</reference>
<evidence type="ECO:0000313" key="1">
    <source>
        <dbReference type="EMBL" id="KAJ6806836.1"/>
    </source>
</evidence>
<name>A0AAX6ERY9_IRIPA</name>
<sequence>MRERGILRQNFTNVGSWTPGWRCPREDVSPTRVRRESDARRRLGRQRKFALTGGASPDRERTRVPDLRRGAALRSVWRTARVWGQWLWPRRLVAATVLALPHGGCGQVDCGS</sequence>
<dbReference type="Proteomes" id="UP001140949">
    <property type="component" value="Unassembled WGS sequence"/>
</dbReference>
<reference evidence="1" key="1">
    <citation type="journal article" date="2023" name="GigaByte">
        <title>Genome assembly of the bearded iris, Iris pallida Lam.</title>
        <authorList>
            <person name="Bruccoleri R.E."/>
            <person name="Oakeley E.J."/>
            <person name="Faust A.M.E."/>
            <person name="Altorfer M."/>
            <person name="Dessus-Babus S."/>
            <person name="Burckhardt D."/>
            <person name="Oertli M."/>
            <person name="Naumann U."/>
            <person name="Petersen F."/>
            <person name="Wong J."/>
        </authorList>
    </citation>
    <scope>NUCLEOTIDE SEQUENCE</scope>
    <source>
        <strain evidence="1">GSM-AAB239-AS_SAM_17_03QT</strain>
    </source>
</reference>
<gene>
    <name evidence="1" type="ORF">M6B38_105825</name>
</gene>
<evidence type="ECO:0000313" key="2">
    <source>
        <dbReference type="Proteomes" id="UP001140949"/>
    </source>
</evidence>
<organism evidence="1 2">
    <name type="scientific">Iris pallida</name>
    <name type="common">Sweet iris</name>
    <dbReference type="NCBI Taxonomy" id="29817"/>
    <lineage>
        <taxon>Eukaryota</taxon>
        <taxon>Viridiplantae</taxon>
        <taxon>Streptophyta</taxon>
        <taxon>Embryophyta</taxon>
        <taxon>Tracheophyta</taxon>
        <taxon>Spermatophyta</taxon>
        <taxon>Magnoliopsida</taxon>
        <taxon>Liliopsida</taxon>
        <taxon>Asparagales</taxon>
        <taxon>Iridaceae</taxon>
        <taxon>Iridoideae</taxon>
        <taxon>Irideae</taxon>
        <taxon>Iris</taxon>
    </lineage>
</organism>
<protein>
    <submittedName>
        <fullName evidence="1">Spidroin-1-like</fullName>
    </submittedName>
</protein>
<dbReference type="EMBL" id="JANAVB010034417">
    <property type="protein sequence ID" value="KAJ6806836.1"/>
    <property type="molecule type" value="Genomic_DNA"/>
</dbReference>
<keyword evidence="2" id="KW-1185">Reference proteome</keyword>
<dbReference type="AlphaFoldDB" id="A0AAX6ERY9"/>
<proteinExistence type="predicted"/>
<accession>A0AAX6ERY9</accession>
<comment type="caution">
    <text evidence="1">The sequence shown here is derived from an EMBL/GenBank/DDBJ whole genome shotgun (WGS) entry which is preliminary data.</text>
</comment>